<dbReference type="EMBL" id="KZ613949">
    <property type="protein sequence ID" value="PMD37399.1"/>
    <property type="molecule type" value="Genomic_DNA"/>
</dbReference>
<organism evidence="1 2">
    <name type="scientific">Hyaloscypha variabilis (strain UAMH 11265 / GT02V1 / F)</name>
    <name type="common">Meliniomyces variabilis</name>
    <dbReference type="NCBI Taxonomy" id="1149755"/>
    <lineage>
        <taxon>Eukaryota</taxon>
        <taxon>Fungi</taxon>
        <taxon>Dikarya</taxon>
        <taxon>Ascomycota</taxon>
        <taxon>Pezizomycotina</taxon>
        <taxon>Leotiomycetes</taxon>
        <taxon>Helotiales</taxon>
        <taxon>Hyaloscyphaceae</taxon>
        <taxon>Hyaloscypha</taxon>
        <taxon>Hyaloscypha variabilis</taxon>
    </lineage>
</organism>
<gene>
    <name evidence="1" type="ORF">L207DRAFT_75491</name>
</gene>
<dbReference type="AlphaFoldDB" id="A0A2J6RFV9"/>
<dbReference type="Proteomes" id="UP000235786">
    <property type="component" value="Unassembled WGS sequence"/>
</dbReference>
<sequence>MVLSVVNLRIQLGYWTITLSAIAIGHGEQVVNSCHALPTSFAEPLPKAFMPHNPFPLSDIQQSSIVMFLSRCSNLSIASYISLNIRRALNCSAHVVSRVPVPTQRNSRSAIDRWLTSVQNSNQFILYDCEVDIHCSLTTTDNVEFKTTSQALSCKPTRPHSPTITSI</sequence>
<accession>A0A2J6RFV9</accession>
<reference evidence="1 2" key="1">
    <citation type="submission" date="2016-04" db="EMBL/GenBank/DDBJ databases">
        <title>A degradative enzymes factory behind the ericoid mycorrhizal symbiosis.</title>
        <authorList>
            <consortium name="DOE Joint Genome Institute"/>
            <person name="Martino E."/>
            <person name="Morin E."/>
            <person name="Grelet G."/>
            <person name="Kuo A."/>
            <person name="Kohler A."/>
            <person name="Daghino S."/>
            <person name="Barry K."/>
            <person name="Choi C."/>
            <person name="Cichocki N."/>
            <person name="Clum A."/>
            <person name="Copeland A."/>
            <person name="Hainaut M."/>
            <person name="Haridas S."/>
            <person name="Labutti K."/>
            <person name="Lindquist E."/>
            <person name="Lipzen A."/>
            <person name="Khouja H.-R."/>
            <person name="Murat C."/>
            <person name="Ohm R."/>
            <person name="Olson A."/>
            <person name="Spatafora J."/>
            <person name="Veneault-Fourrey C."/>
            <person name="Henrissat B."/>
            <person name="Grigoriev I."/>
            <person name="Martin F."/>
            <person name="Perotto S."/>
        </authorList>
    </citation>
    <scope>NUCLEOTIDE SEQUENCE [LARGE SCALE GENOMIC DNA]</scope>
    <source>
        <strain evidence="1 2">F</strain>
    </source>
</reference>
<name>A0A2J6RFV9_HYAVF</name>
<proteinExistence type="predicted"/>
<evidence type="ECO:0000313" key="2">
    <source>
        <dbReference type="Proteomes" id="UP000235786"/>
    </source>
</evidence>
<keyword evidence="2" id="KW-1185">Reference proteome</keyword>
<evidence type="ECO:0000313" key="1">
    <source>
        <dbReference type="EMBL" id="PMD37399.1"/>
    </source>
</evidence>
<protein>
    <submittedName>
        <fullName evidence="1">Uncharacterized protein</fullName>
    </submittedName>
</protein>